<keyword evidence="2" id="KW-0067">ATP-binding</keyword>
<dbReference type="PROSITE" id="PS50975">
    <property type="entry name" value="ATP_GRASP"/>
    <property type="match status" value="1"/>
</dbReference>
<organism evidence="4 5">
    <name type="scientific">Pseudomonas congelans</name>
    <dbReference type="NCBI Taxonomy" id="200452"/>
    <lineage>
        <taxon>Bacteria</taxon>
        <taxon>Pseudomonadati</taxon>
        <taxon>Pseudomonadota</taxon>
        <taxon>Gammaproteobacteria</taxon>
        <taxon>Pseudomonadales</taxon>
        <taxon>Pseudomonadaceae</taxon>
        <taxon>Pseudomonas</taxon>
    </lineage>
</organism>
<dbReference type="Proteomes" id="UP000050411">
    <property type="component" value="Unassembled WGS sequence"/>
</dbReference>
<proteinExistence type="predicted"/>
<sequence>MFNDALLVTQCRGMVLVIVVDLSETPITAALVKPDGRAVIGAHLEAQVSAVATHGLLLGTLQQLPAQPLAPRCIGNRQRIQATQRGAPMKQHQRVAGELSGLLGDDQAGIGATDHPVKAARGQTVAVKTLVLQKQQVVDIGFNCISKYKVHLHRRKSCVTKRDISKSTCLIERTCFPSDRLHMSAAQVKMNEVSAQLALSATTRRADPTTLFAAQRQLVIIVERLEDWASYFPSEDLISAQDYLEKPLKATAGRRVQVINLCRSYKYLGHGYYCSLLAEARQHNVIPSVKTISELTRKSLYGLALDDLDKLLETALEDHPYDDTEGFTLTLYFGQTTLEPLKDLARQLFEVFPCPILMVEFRKRDNWHIAGIKAGALPRLREDQQDEFATALEGFSRNVWRQPSSRRMARYDLAILHDPQEQLPPSNPQALANFIRVGQRLGIDVELIEKKDYARLAEYDALLIRETTSVDNHTYRFAKKAESEGLVVMDDSTSILRCTNKVYLTDLLKSHDLGMPRTEILYKDRPEELQHVATRLGFPLVLKIPDGCFSRGVIKVSTPEEMHTATTQLFEHSVLLLAQEFFYTEYDWRIGILNRKPIFACQYFMSKGHWQIYNHKAIGAEVIGECRTLAVHEAPRAVVELALKTANLIGDGLYGVDLKQSGDQVVVIEVNDNPNLDAGIEDAYLQDDLYSLVLEEFVRRLELKRLGQAW</sequence>
<evidence type="ECO:0000313" key="5">
    <source>
        <dbReference type="Proteomes" id="UP000050411"/>
    </source>
</evidence>
<dbReference type="GO" id="GO:0009432">
    <property type="term" value="P:SOS response"/>
    <property type="evidence" value="ECO:0007669"/>
    <property type="project" value="TreeGrafter"/>
</dbReference>
<protein>
    <submittedName>
        <fullName evidence="4">Glutathione synthase/Ribosomal protein S6 modification enzyme-like protein</fullName>
    </submittedName>
</protein>
<name>A0A0P9NJJ8_9PSED</name>
<dbReference type="Pfam" id="PF08443">
    <property type="entry name" value="RimK"/>
    <property type="match status" value="1"/>
</dbReference>
<evidence type="ECO:0000256" key="1">
    <source>
        <dbReference type="ARBA" id="ARBA00023211"/>
    </source>
</evidence>
<dbReference type="Gene3D" id="3.30.470.20">
    <property type="entry name" value="ATP-grasp fold, B domain"/>
    <property type="match status" value="1"/>
</dbReference>
<dbReference type="PANTHER" id="PTHR21621:SF0">
    <property type="entry name" value="BETA-CITRYLGLUTAMATE SYNTHASE B-RELATED"/>
    <property type="match status" value="1"/>
</dbReference>
<evidence type="ECO:0000256" key="2">
    <source>
        <dbReference type="PROSITE-ProRule" id="PRU00409"/>
    </source>
</evidence>
<dbReference type="PANTHER" id="PTHR21621">
    <property type="entry name" value="RIBOSOMAL PROTEIN S6 MODIFICATION PROTEIN"/>
    <property type="match status" value="1"/>
</dbReference>
<dbReference type="PATRIC" id="fig|200452.3.peg.4061"/>
<gene>
    <name evidence="4" type="ORF">ALO92_05144</name>
</gene>
<dbReference type="InterPro" id="IPR025839">
    <property type="entry name" value="RLAN_dom"/>
</dbReference>
<dbReference type="InterPro" id="IPR013651">
    <property type="entry name" value="ATP-grasp_RimK-type"/>
</dbReference>
<dbReference type="AlphaFoldDB" id="A0A0P9NJJ8"/>
<comment type="caution">
    <text evidence="4">The sequence shown here is derived from an EMBL/GenBank/DDBJ whole genome shotgun (WGS) entry which is preliminary data.</text>
</comment>
<dbReference type="Gene3D" id="3.30.1490.20">
    <property type="entry name" value="ATP-grasp fold, A domain"/>
    <property type="match status" value="1"/>
</dbReference>
<evidence type="ECO:0000313" key="4">
    <source>
        <dbReference type="EMBL" id="KPW84444.1"/>
    </source>
</evidence>
<dbReference type="Gene3D" id="3.40.50.20">
    <property type="match status" value="1"/>
</dbReference>
<keyword evidence="1" id="KW-0464">Manganese</keyword>
<dbReference type="GO" id="GO:0018169">
    <property type="term" value="F:ribosomal S6-glutamic acid ligase activity"/>
    <property type="evidence" value="ECO:0007669"/>
    <property type="project" value="TreeGrafter"/>
</dbReference>
<reference evidence="4 5" key="1">
    <citation type="submission" date="2015-09" db="EMBL/GenBank/DDBJ databases">
        <title>Genome announcement of multiple Pseudomonas syringae strains.</title>
        <authorList>
            <person name="Thakur S."/>
            <person name="Wang P.W."/>
            <person name="Gong Y."/>
            <person name="Weir B.S."/>
            <person name="Guttman D.S."/>
        </authorList>
    </citation>
    <scope>NUCLEOTIDE SEQUENCE [LARGE SCALE GENOMIC DNA]</scope>
    <source>
        <strain evidence="4 5">ICMP19117</strain>
    </source>
</reference>
<dbReference type="InterPro" id="IPR013815">
    <property type="entry name" value="ATP_grasp_subdomain_1"/>
</dbReference>
<dbReference type="GO" id="GO:0005524">
    <property type="term" value="F:ATP binding"/>
    <property type="evidence" value="ECO:0007669"/>
    <property type="project" value="UniProtKB-UniRule"/>
</dbReference>
<accession>A0A0P9NJJ8</accession>
<feature type="domain" description="ATP-grasp" evidence="3">
    <location>
        <begin position="505"/>
        <end position="698"/>
    </location>
</feature>
<dbReference type="GO" id="GO:0046872">
    <property type="term" value="F:metal ion binding"/>
    <property type="evidence" value="ECO:0007669"/>
    <property type="project" value="InterPro"/>
</dbReference>
<dbReference type="InterPro" id="IPR011761">
    <property type="entry name" value="ATP-grasp"/>
</dbReference>
<keyword evidence="2" id="KW-0547">Nucleotide-binding</keyword>
<dbReference type="Pfam" id="PF14401">
    <property type="entry name" value="RLAN"/>
    <property type="match status" value="1"/>
</dbReference>
<dbReference type="EMBL" id="LJQB01000058">
    <property type="protein sequence ID" value="KPW84444.1"/>
    <property type="molecule type" value="Genomic_DNA"/>
</dbReference>
<evidence type="ECO:0000259" key="3">
    <source>
        <dbReference type="PROSITE" id="PS50975"/>
    </source>
</evidence>
<dbReference type="GO" id="GO:0005737">
    <property type="term" value="C:cytoplasm"/>
    <property type="evidence" value="ECO:0007669"/>
    <property type="project" value="TreeGrafter"/>
</dbReference>
<dbReference type="SUPFAM" id="SSF56059">
    <property type="entry name" value="Glutathione synthetase ATP-binding domain-like"/>
    <property type="match status" value="1"/>
</dbReference>